<proteinExistence type="predicted"/>
<evidence type="ECO:0000313" key="4">
    <source>
        <dbReference type="Proteomes" id="UP000612055"/>
    </source>
</evidence>
<gene>
    <name evidence="3" type="ORF">HYH03_018654</name>
</gene>
<dbReference type="Proteomes" id="UP000612055">
    <property type="component" value="Unassembled WGS sequence"/>
</dbReference>
<protein>
    <submittedName>
        <fullName evidence="3">Uncharacterized protein</fullName>
    </submittedName>
</protein>
<organism evidence="3 4">
    <name type="scientific">Edaphochlamys debaryana</name>
    <dbReference type="NCBI Taxonomy" id="47281"/>
    <lineage>
        <taxon>Eukaryota</taxon>
        <taxon>Viridiplantae</taxon>
        <taxon>Chlorophyta</taxon>
        <taxon>core chlorophytes</taxon>
        <taxon>Chlorophyceae</taxon>
        <taxon>CS clade</taxon>
        <taxon>Chlamydomonadales</taxon>
        <taxon>Chlamydomonadales incertae sedis</taxon>
        <taxon>Edaphochlamys</taxon>
    </lineage>
</organism>
<evidence type="ECO:0000256" key="2">
    <source>
        <dbReference type="SAM" id="SignalP"/>
    </source>
</evidence>
<evidence type="ECO:0000256" key="1">
    <source>
        <dbReference type="SAM" id="MobiDB-lite"/>
    </source>
</evidence>
<dbReference type="OrthoDB" id="526412at2759"/>
<feature type="chain" id="PRO_5032459414" evidence="2">
    <location>
        <begin position="27"/>
        <end position="510"/>
    </location>
</feature>
<name>A0A835XLH3_9CHLO</name>
<accession>A0A835XLH3</accession>
<feature type="signal peptide" evidence="2">
    <location>
        <begin position="1"/>
        <end position="26"/>
    </location>
</feature>
<dbReference type="SUPFAM" id="SSF50998">
    <property type="entry name" value="Quinoprotein alcohol dehydrogenase-like"/>
    <property type="match status" value="1"/>
</dbReference>
<keyword evidence="4" id="KW-1185">Reference proteome</keyword>
<dbReference type="AlphaFoldDB" id="A0A835XLH3"/>
<dbReference type="EMBL" id="JAEHOE010000224">
    <property type="protein sequence ID" value="KAG2482419.1"/>
    <property type="molecule type" value="Genomic_DNA"/>
</dbReference>
<feature type="region of interest" description="Disordered" evidence="1">
    <location>
        <begin position="484"/>
        <end position="510"/>
    </location>
</feature>
<sequence length="510" mass="55431">MARCRGACALLLGLAALLAAARQAEAQFSRGMGEYLAMDVASDYMYRFRVPVTRPSLFAYGIIASQDRIGVFQVSTEGRGLMDPIWMSDRLPGLNVSQPVLSVDNSTDRVYFIRPMDGRLTAYDANATLPTADGSVPTDVAPLWVSDVVCSAPGDERQQHHQALTANGRRLLARCNDSVLLLSAASGRLLKTLAGPRVADWMAAADAAAPFAAYADFGRLITWPSSEDAAAPQLHVWDLASYKPKARNQVAPAHTIKLPAGVAVGGVGTSHKWLLVLADALKPVVHVVGAYNGKLLSSFDFAPLVNATLAPVMVNFTVVPTPVTWGNTVYGLIRGVVPSEFPWMPEQYPDEHYWWAFALDVSNAKAPSLLWLTEQQKTLGVISNQAPWVAGNAIFMSDFPQNATRSFDRFTGQPWFNVPAVYWDFNARNSYSLVRGTYKMSLPWAHPDGYTLVFQYDDWVYDQDPTSGESIGYIRILRGLITSPSPPPEPPSADAGSPPAETPTRGGLLG</sequence>
<reference evidence="3" key="1">
    <citation type="journal article" date="2020" name="bioRxiv">
        <title>Comparative genomics of Chlamydomonas.</title>
        <authorList>
            <person name="Craig R.J."/>
            <person name="Hasan A.R."/>
            <person name="Ness R.W."/>
            <person name="Keightley P.D."/>
        </authorList>
    </citation>
    <scope>NUCLEOTIDE SEQUENCE</scope>
    <source>
        <strain evidence="3">CCAP 11/70</strain>
    </source>
</reference>
<comment type="caution">
    <text evidence="3">The sequence shown here is derived from an EMBL/GenBank/DDBJ whole genome shotgun (WGS) entry which is preliminary data.</text>
</comment>
<dbReference type="InterPro" id="IPR011047">
    <property type="entry name" value="Quinoprotein_ADH-like_sf"/>
</dbReference>
<keyword evidence="2" id="KW-0732">Signal</keyword>
<evidence type="ECO:0000313" key="3">
    <source>
        <dbReference type="EMBL" id="KAG2482419.1"/>
    </source>
</evidence>